<dbReference type="Proteomes" id="UP000504636">
    <property type="component" value="Unplaced"/>
</dbReference>
<proteinExistence type="predicted"/>
<keyword evidence="3" id="KW-1185">Reference proteome</keyword>
<name>A0A6A6Z0V7_9PEZI</name>
<feature type="region of interest" description="Disordered" evidence="1">
    <location>
        <begin position="1"/>
        <end position="20"/>
    </location>
</feature>
<evidence type="ECO:0000313" key="3">
    <source>
        <dbReference type="Proteomes" id="UP000504636"/>
    </source>
</evidence>
<reference evidence="4" key="2">
    <citation type="submission" date="2020-04" db="EMBL/GenBank/DDBJ databases">
        <authorList>
            <consortium name="NCBI Genome Project"/>
        </authorList>
    </citation>
    <scope>NUCLEOTIDE SEQUENCE</scope>
    <source>
        <strain evidence="4">CBS 304.34</strain>
    </source>
</reference>
<dbReference type="EMBL" id="MU003694">
    <property type="protein sequence ID" value="KAF2814796.1"/>
    <property type="molecule type" value="Genomic_DNA"/>
</dbReference>
<gene>
    <name evidence="2 4" type="ORF">BDZ99DRAFT_184866</name>
</gene>
<dbReference type="GeneID" id="54453977"/>
<protein>
    <submittedName>
        <fullName evidence="2 4">Uncharacterized protein</fullName>
    </submittedName>
</protein>
<organism evidence="2">
    <name type="scientific">Mytilinidion resinicola</name>
    <dbReference type="NCBI Taxonomy" id="574789"/>
    <lineage>
        <taxon>Eukaryota</taxon>
        <taxon>Fungi</taxon>
        <taxon>Dikarya</taxon>
        <taxon>Ascomycota</taxon>
        <taxon>Pezizomycotina</taxon>
        <taxon>Dothideomycetes</taxon>
        <taxon>Pleosporomycetidae</taxon>
        <taxon>Mytilinidiales</taxon>
        <taxon>Mytilinidiaceae</taxon>
        <taxon>Mytilinidion</taxon>
    </lineage>
</organism>
<evidence type="ECO:0000313" key="4">
    <source>
        <dbReference type="RefSeq" id="XP_033581760.1"/>
    </source>
</evidence>
<reference evidence="4" key="3">
    <citation type="submission" date="2025-04" db="UniProtKB">
        <authorList>
            <consortium name="RefSeq"/>
        </authorList>
    </citation>
    <scope>IDENTIFICATION</scope>
    <source>
        <strain evidence="4">CBS 304.34</strain>
    </source>
</reference>
<evidence type="ECO:0000313" key="2">
    <source>
        <dbReference type="EMBL" id="KAF2814796.1"/>
    </source>
</evidence>
<dbReference type="RefSeq" id="XP_033581760.1">
    <property type="nucleotide sequence ID" value="XM_033713084.1"/>
</dbReference>
<accession>A0A6A6Z0V7</accession>
<evidence type="ECO:0000256" key="1">
    <source>
        <dbReference type="SAM" id="MobiDB-lite"/>
    </source>
</evidence>
<dbReference type="AlphaFoldDB" id="A0A6A6Z0V7"/>
<sequence>MRCMKEMDSRSRRGSRDLKKQGWPRSLSFCLCCPDRCKCRSTHKSPFQCSQAPWSEALNCLSGCTRSTPTTWNCQLPIHQQASAPALPLWSHAGVLQKDPKVLHKKSVRWPRPALGQLGQSGQHRQAAKHPTLCHIDLRSIVRTSKVPSNGTSVSDTRPLPLTCRMRRPKAPAASKRTMKSSKVPFHPAADECSANSAIVLYLGAKVQVGATINLSVVEDVVALPSRIETLAYDSLATTHLLLELFTVGIP</sequence>
<reference evidence="2 4" key="1">
    <citation type="journal article" date="2020" name="Stud. Mycol.">
        <title>101 Dothideomycetes genomes: a test case for predicting lifestyles and emergence of pathogens.</title>
        <authorList>
            <person name="Haridas S."/>
            <person name="Albert R."/>
            <person name="Binder M."/>
            <person name="Bloem J."/>
            <person name="Labutti K."/>
            <person name="Salamov A."/>
            <person name="Andreopoulos B."/>
            <person name="Baker S."/>
            <person name="Barry K."/>
            <person name="Bills G."/>
            <person name="Bluhm B."/>
            <person name="Cannon C."/>
            <person name="Castanera R."/>
            <person name="Culley D."/>
            <person name="Daum C."/>
            <person name="Ezra D."/>
            <person name="Gonzalez J."/>
            <person name="Henrissat B."/>
            <person name="Kuo A."/>
            <person name="Liang C."/>
            <person name="Lipzen A."/>
            <person name="Lutzoni F."/>
            <person name="Magnuson J."/>
            <person name="Mondo S."/>
            <person name="Nolan M."/>
            <person name="Ohm R."/>
            <person name="Pangilinan J."/>
            <person name="Park H.-J."/>
            <person name="Ramirez L."/>
            <person name="Alfaro M."/>
            <person name="Sun H."/>
            <person name="Tritt A."/>
            <person name="Yoshinaga Y."/>
            <person name="Zwiers L.-H."/>
            <person name="Turgeon B."/>
            <person name="Goodwin S."/>
            <person name="Spatafora J."/>
            <person name="Crous P."/>
            <person name="Grigoriev I."/>
        </authorList>
    </citation>
    <scope>NUCLEOTIDE SEQUENCE</scope>
    <source>
        <strain evidence="2 4">CBS 304.34</strain>
    </source>
</reference>